<evidence type="ECO:0008006" key="3">
    <source>
        <dbReference type="Google" id="ProtNLM"/>
    </source>
</evidence>
<protein>
    <recommendedName>
        <fullName evidence="3">DUF4283 domain-containing protein</fullName>
    </recommendedName>
</protein>
<gene>
    <name evidence="1" type="ORF">VNO80_04193</name>
</gene>
<evidence type="ECO:0000313" key="1">
    <source>
        <dbReference type="EMBL" id="KAK7378746.1"/>
    </source>
</evidence>
<comment type="caution">
    <text evidence="1">The sequence shown here is derived from an EMBL/GenBank/DDBJ whole genome shotgun (WGS) entry which is preliminary data.</text>
</comment>
<dbReference type="Proteomes" id="UP001374584">
    <property type="component" value="Unassembled WGS sequence"/>
</dbReference>
<proteinExistence type="predicted"/>
<sequence>MCKLLRILGGFNLVRVRYLGERYVLLSCEEEGFVERLIIDNKERFKGIFGSIVSWDDYFVVSEKIVWFRCRGIPLPLSSNQCFERIGAIVGTLVEVDVGTISKMVLEYTRLRIKIPSGEEVRTTKSVRINDRLCQVFFEEENSPVPMLGNPCHKWDATSEEESEV</sequence>
<accession>A0AAN9NTD9</accession>
<dbReference type="EMBL" id="JAYMYR010000002">
    <property type="protein sequence ID" value="KAK7378746.1"/>
    <property type="molecule type" value="Genomic_DNA"/>
</dbReference>
<reference evidence="1 2" key="1">
    <citation type="submission" date="2024-01" db="EMBL/GenBank/DDBJ databases">
        <title>The genomes of 5 underutilized Papilionoideae crops provide insights into root nodulation and disease resistanc.</title>
        <authorList>
            <person name="Jiang F."/>
        </authorList>
    </citation>
    <scope>NUCLEOTIDE SEQUENCE [LARGE SCALE GENOMIC DNA]</scope>
    <source>
        <strain evidence="1">JINMINGXINNONG_FW02</strain>
        <tissue evidence="1">Leaves</tissue>
    </source>
</reference>
<dbReference type="PANTHER" id="PTHR34427">
    <property type="entry name" value="DUF4283 DOMAIN PROTEIN"/>
    <property type="match status" value="1"/>
</dbReference>
<organism evidence="1 2">
    <name type="scientific">Phaseolus coccineus</name>
    <name type="common">Scarlet runner bean</name>
    <name type="synonym">Phaseolus multiflorus</name>
    <dbReference type="NCBI Taxonomy" id="3886"/>
    <lineage>
        <taxon>Eukaryota</taxon>
        <taxon>Viridiplantae</taxon>
        <taxon>Streptophyta</taxon>
        <taxon>Embryophyta</taxon>
        <taxon>Tracheophyta</taxon>
        <taxon>Spermatophyta</taxon>
        <taxon>Magnoliopsida</taxon>
        <taxon>eudicotyledons</taxon>
        <taxon>Gunneridae</taxon>
        <taxon>Pentapetalae</taxon>
        <taxon>rosids</taxon>
        <taxon>fabids</taxon>
        <taxon>Fabales</taxon>
        <taxon>Fabaceae</taxon>
        <taxon>Papilionoideae</taxon>
        <taxon>50 kb inversion clade</taxon>
        <taxon>NPAAA clade</taxon>
        <taxon>indigoferoid/millettioid clade</taxon>
        <taxon>Phaseoleae</taxon>
        <taxon>Phaseolus</taxon>
    </lineage>
</organism>
<dbReference type="PANTHER" id="PTHR34427:SF5">
    <property type="entry name" value="DUF4283 DOMAIN-CONTAINING PROTEIN"/>
    <property type="match status" value="1"/>
</dbReference>
<keyword evidence="2" id="KW-1185">Reference proteome</keyword>
<dbReference type="AlphaFoldDB" id="A0AAN9NTD9"/>
<evidence type="ECO:0000313" key="2">
    <source>
        <dbReference type="Proteomes" id="UP001374584"/>
    </source>
</evidence>
<name>A0AAN9NTD9_PHACN</name>